<evidence type="ECO:0000313" key="2">
    <source>
        <dbReference type="Proteomes" id="UP001162483"/>
    </source>
</evidence>
<comment type="caution">
    <text evidence="1">The sequence shown here is derived from an EMBL/GenBank/DDBJ whole genome shotgun (WGS) entry which is preliminary data.</text>
</comment>
<dbReference type="EMBL" id="CATNWA010000259">
    <property type="protein sequence ID" value="CAI9535353.1"/>
    <property type="molecule type" value="Genomic_DNA"/>
</dbReference>
<organism evidence="1 2">
    <name type="scientific">Staurois parvus</name>
    <dbReference type="NCBI Taxonomy" id="386267"/>
    <lineage>
        <taxon>Eukaryota</taxon>
        <taxon>Metazoa</taxon>
        <taxon>Chordata</taxon>
        <taxon>Craniata</taxon>
        <taxon>Vertebrata</taxon>
        <taxon>Euteleostomi</taxon>
        <taxon>Amphibia</taxon>
        <taxon>Batrachia</taxon>
        <taxon>Anura</taxon>
        <taxon>Neobatrachia</taxon>
        <taxon>Ranoidea</taxon>
        <taxon>Ranidae</taxon>
        <taxon>Staurois</taxon>
    </lineage>
</organism>
<evidence type="ECO:0000313" key="1">
    <source>
        <dbReference type="EMBL" id="CAI9535353.1"/>
    </source>
</evidence>
<name>A0ABN9AHJ9_9NEOB</name>
<reference evidence="1" key="1">
    <citation type="submission" date="2023-05" db="EMBL/GenBank/DDBJ databases">
        <authorList>
            <person name="Stuckert A."/>
        </authorList>
    </citation>
    <scope>NUCLEOTIDE SEQUENCE</scope>
</reference>
<accession>A0ABN9AHJ9</accession>
<proteinExistence type="predicted"/>
<dbReference type="Proteomes" id="UP001162483">
    <property type="component" value="Unassembled WGS sequence"/>
</dbReference>
<sequence>MVSPPLEQTVHPFEWTPVRRGTQGRIPCSSSENTAHTGTTVPSTVAFSSADGVPLVLMAPACGSAFLCVGGAAA</sequence>
<keyword evidence="2" id="KW-1185">Reference proteome</keyword>
<protein>
    <submittedName>
        <fullName evidence="1">Uncharacterized protein</fullName>
    </submittedName>
</protein>
<gene>
    <name evidence="1" type="ORF">SPARVUS_LOCUS846916</name>
</gene>